<evidence type="ECO:0000313" key="2">
    <source>
        <dbReference type="Proteomes" id="UP000829998"/>
    </source>
</evidence>
<organism evidence="1 2">
    <name type="scientific">Flavobacterium humidisoli</name>
    <dbReference type="NCBI Taxonomy" id="2937442"/>
    <lineage>
        <taxon>Bacteria</taxon>
        <taxon>Pseudomonadati</taxon>
        <taxon>Bacteroidota</taxon>
        <taxon>Flavobacteriia</taxon>
        <taxon>Flavobacteriales</taxon>
        <taxon>Flavobacteriaceae</taxon>
        <taxon>Flavobacterium</taxon>
    </lineage>
</organism>
<dbReference type="Proteomes" id="UP000829998">
    <property type="component" value="Chromosome"/>
</dbReference>
<dbReference type="EMBL" id="CP096829">
    <property type="protein sequence ID" value="UPZ13572.1"/>
    <property type="molecule type" value="Genomic_DNA"/>
</dbReference>
<keyword evidence="2" id="KW-1185">Reference proteome</keyword>
<gene>
    <name evidence="1" type="ORF">M0M44_12525</name>
</gene>
<evidence type="ECO:0008006" key="3">
    <source>
        <dbReference type="Google" id="ProtNLM"/>
    </source>
</evidence>
<sequence>MIDKKILLILIIAFSNITFAQKYKNIPENYYLNFIEPFKPITVSNDSIVKLKKGFYKSFNNDFTGSSLSFFEVDTNNQIIGDIKIIDNNDSIVAITQNNKLVELNHYTDDQLKYQLKINHTDSTTTDTQTRHGEKEIRKIFYTKKNYKKRITTSYYKGNYTVYNEIDKSSSEYNLKGELLYYKDNNEEKKYYPNGNLKVLKTKQMTKQFDKNQSLESVSYQKDNVLYNEYYKNNFLFKKDYKKNGIEYEENYEEGKLFSKTLTKSISTLEDEHSQYDSKGKFIKKWITKVPQPPSSFSVGF</sequence>
<reference evidence="1 2" key="1">
    <citation type="submission" date="2022-04" db="EMBL/GenBank/DDBJ databases">
        <authorList>
            <person name="Ra J.-S."/>
            <person name="Kim S.-B."/>
        </authorList>
    </citation>
    <scope>NUCLEOTIDE SEQUENCE [LARGE SCALE GENOMIC DNA]</scope>
    <source>
        <strain evidence="1 2">MMS21-Er5</strain>
    </source>
</reference>
<accession>A0ABY4LKE2</accession>
<protein>
    <recommendedName>
        <fullName evidence="3">Antitoxin component YwqK of the YwqJK toxin-antitoxin module</fullName>
    </recommendedName>
</protein>
<proteinExistence type="predicted"/>
<dbReference type="RefSeq" id="WP_248725944.1">
    <property type="nucleotide sequence ID" value="NZ_CP096829.1"/>
</dbReference>
<evidence type="ECO:0000313" key="1">
    <source>
        <dbReference type="EMBL" id="UPZ13572.1"/>
    </source>
</evidence>
<name>A0ABY4LKE2_9FLAO</name>